<gene>
    <name evidence="1" type="ORF">I7I52_07559</name>
</gene>
<sequence length="76" mass="8295">MMQISLDACILSVALKVPHPTLPPWLRMQGAYKTSTTVPFRHKTGIRSVILTNLSTLPIEDSNSAHICPCPSACSF</sequence>
<evidence type="ECO:0000313" key="2">
    <source>
        <dbReference type="Proteomes" id="UP000670092"/>
    </source>
</evidence>
<name>A0A8H7YID7_AJECA</name>
<protein>
    <submittedName>
        <fullName evidence="1">Uncharacterized protein</fullName>
    </submittedName>
</protein>
<evidence type="ECO:0000313" key="1">
    <source>
        <dbReference type="EMBL" id="KAG5290513.1"/>
    </source>
</evidence>
<dbReference type="AlphaFoldDB" id="A0A8H7YID7"/>
<reference evidence="1 2" key="1">
    <citation type="submission" date="2021-01" db="EMBL/GenBank/DDBJ databases">
        <title>Chromosome-level genome assembly of a human fungal pathogen reveals clustering of transcriptionally co-regulated genes.</title>
        <authorList>
            <person name="Voorhies M."/>
            <person name="Cohen S."/>
            <person name="Shea T.P."/>
            <person name="Petrus S."/>
            <person name="Munoz J.F."/>
            <person name="Poplawski S."/>
            <person name="Goldman W.E."/>
            <person name="Michael T."/>
            <person name="Cuomo C.A."/>
            <person name="Sil A."/>
            <person name="Beyhan S."/>
        </authorList>
    </citation>
    <scope>NUCLEOTIDE SEQUENCE [LARGE SCALE GENOMIC DNA]</scope>
    <source>
        <strain evidence="1 2">G184AR</strain>
    </source>
</reference>
<dbReference type="VEuPathDB" id="FungiDB:I7I52_07559"/>
<comment type="caution">
    <text evidence="1">The sequence shown here is derived from an EMBL/GenBank/DDBJ whole genome shotgun (WGS) entry which is preliminary data.</text>
</comment>
<dbReference type="Proteomes" id="UP000670092">
    <property type="component" value="Unassembled WGS sequence"/>
</dbReference>
<proteinExistence type="predicted"/>
<accession>A0A8H7YID7</accession>
<organism evidence="1 2">
    <name type="scientific">Ajellomyces capsulatus</name>
    <name type="common">Darling's disease fungus</name>
    <name type="synonym">Histoplasma capsulatum</name>
    <dbReference type="NCBI Taxonomy" id="5037"/>
    <lineage>
        <taxon>Eukaryota</taxon>
        <taxon>Fungi</taxon>
        <taxon>Dikarya</taxon>
        <taxon>Ascomycota</taxon>
        <taxon>Pezizomycotina</taxon>
        <taxon>Eurotiomycetes</taxon>
        <taxon>Eurotiomycetidae</taxon>
        <taxon>Onygenales</taxon>
        <taxon>Ajellomycetaceae</taxon>
        <taxon>Histoplasma</taxon>
    </lineage>
</organism>
<dbReference type="EMBL" id="JAEVHI010000005">
    <property type="protein sequence ID" value="KAG5290513.1"/>
    <property type="molecule type" value="Genomic_DNA"/>
</dbReference>